<keyword evidence="1" id="KW-0472">Membrane</keyword>
<feature type="transmembrane region" description="Helical" evidence="1">
    <location>
        <begin position="142"/>
        <end position="162"/>
    </location>
</feature>
<dbReference type="STRING" id="1121455.SAMN02745728_01814"/>
<organism evidence="2 3">
    <name type="scientific">Desulfovibrio litoralis DSM 11393</name>
    <dbReference type="NCBI Taxonomy" id="1121455"/>
    <lineage>
        <taxon>Bacteria</taxon>
        <taxon>Pseudomonadati</taxon>
        <taxon>Thermodesulfobacteriota</taxon>
        <taxon>Desulfovibrionia</taxon>
        <taxon>Desulfovibrionales</taxon>
        <taxon>Desulfovibrionaceae</taxon>
        <taxon>Desulfovibrio</taxon>
    </lineage>
</organism>
<accession>A0A1M7TBD6</accession>
<evidence type="ECO:0008006" key="4">
    <source>
        <dbReference type="Google" id="ProtNLM"/>
    </source>
</evidence>
<evidence type="ECO:0000313" key="3">
    <source>
        <dbReference type="Proteomes" id="UP000186469"/>
    </source>
</evidence>
<name>A0A1M7TBD6_9BACT</name>
<dbReference type="AlphaFoldDB" id="A0A1M7TBD6"/>
<feature type="transmembrane region" description="Helical" evidence="1">
    <location>
        <begin position="6"/>
        <end position="27"/>
    </location>
</feature>
<feature type="transmembrane region" description="Helical" evidence="1">
    <location>
        <begin position="112"/>
        <end position="130"/>
    </location>
</feature>
<protein>
    <recommendedName>
        <fullName evidence="4">Yip1 domain-containing protein</fullName>
    </recommendedName>
</protein>
<feature type="transmembrane region" description="Helical" evidence="1">
    <location>
        <begin position="174"/>
        <end position="195"/>
    </location>
</feature>
<evidence type="ECO:0000313" key="2">
    <source>
        <dbReference type="EMBL" id="SHN68069.1"/>
    </source>
</evidence>
<gene>
    <name evidence="2" type="ORF">SAMN02745728_01814</name>
</gene>
<feature type="transmembrane region" description="Helical" evidence="1">
    <location>
        <begin position="39"/>
        <end position="55"/>
    </location>
</feature>
<evidence type="ECO:0000256" key="1">
    <source>
        <dbReference type="SAM" id="Phobius"/>
    </source>
</evidence>
<sequence>MSDVEGLVGLVASVIVVVGLFSMFFYVNITKSFKVALKFNLLKIFIMCVLFFFALPPLQSKDGMRLGFFFDLFEYILYSSITVIPYLISLIFSFVLIKFLKKDVQKYGERSASLILALAALCLPLFFIVLNDINFSFNSITVRLIVIHLFVTLYCGVIFFIFRLINKKTMSLKLIVCYPFLLYVIFLNIVSMNLIGKPEI</sequence>
<keyword evidence="1" id="KW-0812">Transmembrane</keyword>
<dbReference type="Proteomes" id="UP000186469">
    <property type="component" value="Unassembled WGS sequence"/>
</dbReference>
<keyword evidence="3" id="KW-1185">Reference proteome</keyword>
<keyword evidence="1" id="KW-1133">Transmembrane helix</keyword>
<dbReference type="EMBL" id="FRDI01000009">
    <property type="protein sequence ID" value="SHN68069.1"/>
    <property type="molecule type" value="Genomic_DNA"/>
</dbReference>
<reference evidence="2 3" key="1">
    <citation type="submission" date="2016-12" db="EMBL/GenBank/DDBJ databases">
        <authorList>
            <person name="Song W.-J."/>
            <person name="Kurnit D.M."/>
        </authorList>
    </citation>
    <scope>NUCLEOTIDE SEQUENCE [LARGE SCALE GENOMIC DNA]</scope>
    <source>
        <strain evidence="2 3">DSM 11393</strain>
    </source>
</reference>
<feature type="transmembrane region" description="Helical" evidence="1">
    <location>
        <begin position="75"/>
        <end position="100"/>
    </location>
</feature>
<dbReference type="RefSeq" id="WP_072697497.1">
    <property type="nucleotide sequence ID" value="NZ_FRDI01000009.1"/>
</dbReference>
<proteinExistence type="predicted"/>